<evidence type="ECO:0000313" key="2">
    <source>
        <dbReference type="Proteomes" id="UP000695022"/>
    </source>
</evidence>
<feature type="compositionally biased region" description="Basic and acidic residues" evidence="1">
    <location>
        <begin position="97"/>
        <end position="127"/>
    </location>
</feature>
<feature type="region of interest" description="Disordered" evidence="1">
    <location>
        <begin position="81"/>
        <end position="181"/>
    </location>
</feature>
<accession>A0ABM1EFC3</accession>
<dbReference type="RefSeq" id="XP_014670894.1">
    <property type="nucleotide sequence ID" value="XM_014815408.1"/>
</dbReference>
<evidence type="ECO:0000313" key="3">
    <source>
        <dbReference type="RefSeq" id="XP_014670894.1"/>
    </source>
</evidence>
<organism evidence="2 3">
    <name type="scientific">Priapulus caudatus</name>
    <name type="common">Priapulid worm</name>
    <dbReference type="NCBI Taxonomy" id="37621"/>
    <lineage>
        <taxon>Eukaryota</taxon>
        <taxon>Metazoa</taxon>
        <taxon>Ecdysozoa</taxon>
        <taxon>Scalidophora</taxon>
        <taxon>Priapulida</taxon>
        <taxon>Priapulimorpha</taxon>
        <taxon>Priapulimorphida</taxon>
        <taxon>Priapulidae</taxon>
        <taxon>Priapulus</taxon>
    </lineage>
</organism>
<sequence>MGNSPKQWDKTGIVVEKGDHDQYVIKVAGSGRLTTRNRTFLRCFRPIMKTGKDQDFQDATLPPTNHDPPLIPLLTVPLSLPAPCRPEHVDVPPSPCRPEHGEPPPAPRRPEHDEPPPALSRQERDAPPDVADPIPSHPPPTPRRIERSTPPNVADPPPATHRSQRNARAPREYVPETGQWT</sequence>
<evidence type="ECO:0000256" key="1">
    <source>
        <dbReference type="SAM" id="MobiDB-lite"/>
    </source>
</evidence>
<gene>
    <name evidence="3" type="primary">LOC106811705</name>
</gene>
<dbReference type="Proteomes" id="UP000695022">
    <property type="component" value="Unplaced"/>
</dbReference>
<name>A0ABM1EFC3_PRICU</name>
<protein>
    <submittedName>
        <fullName evidence="3">Classical arabinogalactan protein 9-like</fullName>
    </submittedName>
</protein>
<dbReference type="GeneID" id="106811705"/>
<reference evidence="3" key="1">
    <citation type="submission" date="2025-08" db="UniProtKB">
        <authorList>
            <consortium name="RefSeq"/>
        </authorList>
    </citation>
    <scope>IDENTIFICATION</scope>
</reference>
<proteinExistence type="predicted"/>
<keyword evidence="2" id="KW-1185">Reference proteome</keyword>